<dbReference type="PANTHER" id="PTHR31197:SF42">
    <property type="entry name" value="ZINC FINGER, RING_FYVE_PHD-TYPE-RELATED"/>
    <property type="match status" value="1"/>
</dbReference>
<dbReference type="AlphaFoldDB" id="A0A251TQQ1"/>
<protein>
    <submittedName>
        <fullName evidence="2">Putative zinc finger, RING/FYVE/PHD-type</fullName>
    </submittedName>
    <submittedName>
        <fullName evidence="1">Transcription factor C2H2 family</fullName>
    </submittedName>
</protein>
<dbReference type="Pfam" id="PF07800">
    <property type="entry name" value="DUF1644"/>
    <property type="match status" value="1"/>
</dbReference>
<dbReference type="EMBL" id="MNCJ02000325">
    <property type="protein sequence ID" value="KAF5788372.1"/>
    <property type="molecule type" value="Genomic_DNA"/>
</dbReference>
<dbReference type="InParanoid" id="A0A251TQQ1"/>
<dbReference type="Gramene" id="mRNA:HanXRQr2_Chr10g0463301">
    <property type="protein sequence ID" value="CDS:HanXRQr2_Chr10g0463301.1"/>
    <property type="gene ID" value="HanXRQr2_Chr10g0463301"/>
</dbReference>
<dbReference type="GO" id="GO:0005634">
    <property type="term" value="C:nucleus"/>
    <property type="evidence" value="ECO:0000318"/>
    <property type="project" value="GO_Central"/>
</dbReference>
<reference evidence="2" key="2">
    <citation type="submission" date="2017-02" db="EMBL/GenBank/DDBJ databases">
        <title>Sunflower complete genome.</title>
        <authorList>
            <person name="Langlade N."/>
            <person name="Munos S."/>
        </authorList>
    </citation>
    <scope>NUCLEOTIDE SEQUENCE [LARGE SCALE GENOMIC DNA]</scope>
    <source>
        <tissue evidence="2">Leaves</tissue>
    </source>
</reference>
<evidence type="ECO:0000313" key="2">
    <source>
        <dbReference type="EMBL" id="OTG13089.1"/>
    </source>
</evidence>
<dbReference type="InterPro" id="IPR012866">
    <property type="entry name" value="DUF1644"/>
</dbReference>
<keyword evidence="3" id="KW-1185">Reference proteome</keyword>
<dbReference type="OMA" id="AVCTVCM"/>
<accession>A0A251TQQ1</accession>
<evidence type="ECO:0000313" key="1">
    <source>
        <dbReference type="EMBL" id="KAF5788372.1"/>
    </source>
</evidence>
<organism evidence="2 3">
    <name type="scientific">Helianthus annuus</name>
    <name type="common">Common sunflower</name>
    <dbReference type="NCBI Taxonomy" id="4232"/>
    <lineage>
        <taxon>Eukaryota</taxon>
        <taxon>Viridiplantae</taxon>
        <taxon>Streptophyta</taxon>
        <taxon>Embryophyta</taxon>
        <taxon>Tracheophyta</taxon>
        <taxon>Spermatophyta</taxon>
        <taxon>Magnoliopsida</taxon>
        <taxon>eudicotyledons</taxon>
        <taxon>Gunneridae</taxon>
        <taxon>Pentapetalae</taxon>
        <taxon>asterids</taxon>
        <taxon>campanulids</taxon>
        <taxon>Asterales</taxon>
        <taxon>Asteraceae</taxon>
        <taxon>Asteroideae</taxon>
        <taxon>Heliantheae alliance</taxon>
        <taxon>Heliantheae</taxon>
        <taxon>Helianthus</taxon>
    </lineage>
</organism>
<dbReference type="Proteomes" id="UP000215914">
    <property type="component" value="Chromosome 10"/>
</dbReference>
<dbReference type="InterPro" id="IPR013083">
    <property type="entry name" value="Znf_RING/FYVE/PHD"/>
</dbReference>
<name>A0A251TQQ1_HELAN</name>
<dbReference type="Gene3D" id="3.30.40.10">
    <property type="entry name" value="Zinc/RING finger domain, C3HC4 (zinc finger)"/>
    <property type="match status" value="1"/>
</dbReference>
<reference evidence="1" key="3">
    <citation type="submission" date="2020-06" db="EMBL/GenBank/DDBJ databases">
        <title>Helianthus annuus Genome sequencing and assembly Release 2.</title>
        <authorList>
            <person name="Gouzy J."/>
            <person name="Langlade N."/>
            <person name="Munos S."/>
        </authorList>
    </citation>
    <scope>NUCLEOTIDE SEQUENCE</scope>
    <source>
        <tissue evidence="1">Leaves</tissue>
    </source>
</reference>
<dbReference type="GO" id="GO:0003700">
    <property type="term" value="F:DNA-binding transcription factor activity"/>
    <property type="evidence" value="ECO:0000318"/>
    <property type="project" value="GO_Central"/>
</dbReference>
<evidence type="ECO:0000313" key="3">
    <source>
        <dbReference type="Proteomes" id="UP000215914"/>
    </source>
</evidence>
<gene>
    <name evidence="2" type="ORF">HannXRQ_Chr10g0316791</name>
    <name evidence="1" type="ORF">HanXRQr2_Chr10g0463301</name>
</gene>
<dbReference type="PANTHER" id="PTHR31197">
    <property type="entry name" value="OS01G0612600 PROTEIN"/>
    <property type="match status" value="1"/>
</dbReference>
<sequence>MSQKGVEKPLEEYEKVRCPICMEHPHQAILLLCSSHDKGCRPYICDTGRNHSNCFSMFRNTRKKLLCPLCRGKVHDWTVDARAQHFMNHKTRTCANGTCTFSGSYMDLEHHVRMVHPSDVGPSGSDGPVSENVWMDLENYLNQLNLSHR</sequence>
<dbReference type="EMBL" id="CM007899">
    <property type="protein sequence ID" value="OTG13089.1"/>
    <property type="molecule type" value="Genomic_DNA"/>
</dbReference>
<reference evidence="1 3" key="1">
    <citation type="journal article" date="2017" name="Nature">
        <title>The sunflower genome provides insights into oil metabolism, flowering and Asterid evolution.</title>
        <authorList>
            <person name="Badouin H."/>
            <person name="Gouzy J."/>
            <person name="Grassa C.J."/>
            <person name="Murat F."/>
            <person name="Staton S.E."/>
            <person name="Cottret L."/>
            <person name="Lelandais-Briere C."/>
            <person name="Owens G.L."/>
            <person name="Carrere S."/>
            <person name="Mayjonade B."/>
            <person name="Legrand L."/>
            <person name="Gill N."/>
            <person name="Kane N.C."/>
            <person name="Bowers J.E."/>
            <person name="Hubner S."/>
            <person name="Bellec A."/>
            <person name="Berard A."/>
            <person name="Berges H."/>
            <person name="Blanchet N."/>
            <person name="Boniface M.C."/>
            <person name="Brunel D."/>
            <person name="Catrice O."/>
            <person name="Chaidir N."/>
            <person name="Claudel C."/>
            <person name="Donnadieu C."/>
            <person name="Faraut T."/>
            <person name="Fievet G."/>
            <person name="Helmstetter N."/>
            <person name="King M."/>
            <person name="Knapp S.J."/>
            <person name="Lai Z."/>
            <person name="Le Paslier M.C."/>
            <person name="Lippi Y."/>
            <person name="Lorenzon L."/>
            <person name="Mandel J.R."/>
            <person name="Marage G."/>
            <person name="Marchand G."/>
            <person name="Marquand E."/>
            <person name="Bret-Mestries E."/>
            <person name="Morien E."/>
            <person name="Nambeesan S."/>
            <person name="Nguyen T."/>
            <person name="Pegot-Espagnet P."/>
            <person name="Pouilly N."/>
            <person name="Raftis F."/>
            <person name="Sallet E."/>
            <person name="Schiex T."/>
            <person name="Thomas J."/>
            <person name="Vandecasteele C."/>
            <person name="Vares D."/>
            <person name="Vear F."/>
            <person name="Vautrin S."/>
            <person name="Crespi M."/>
            <person name="Mangin B."/>
            <person name="Burke J.M."/>
            <person name="Salse J."/>
            <person name="Munos S."/>
            <person name="Vincourt P."/>
            <person name="Rieseberg L.H."/>
            <person name="Langlade N.B."/>
        </authorList>
    </citation>
    <scope>NUCLEOTIDE SEQUENCE [LARGE SCALE GENOMIC DNA]</scope>
    <source>
        <strain evidence="3">cv. SF193</strain>
        <tissue evidence="1">Leaves</tissue>
    </source>
</reference>
<proteinExistence type="predicted"/>